<dbReference type="EMBL" id="MU853824">
    <property type="protein sequence ID" value="KAK3938698.1"/>
    <property type="molecule type" value="Genomic_DNA"/>
</dbReference>
<keyword evidence="3" id="KW-1185">Reference proteome</keyword>
<protein>
    <submittedName>
        <fullName evidence="2">Uncharacterized protein</fullName>
    </submittedName>
</protein>
<reference evidence="3" key="1">
    <citation type="journal article" date="2023" name="Mol. Phylogenet. Evol.">
        <title>Genome-scale phylogeny and comparative genomics of the fungal order Sordariales.</title>
        <authorList>
            <person name="Hensen N."/>
            <person name="Bonometti L."/>
            <person name="Westerberg I."/>
            <person name="Brannstrom I.O."/>
            <person name="Guillou S."/>
            <person name="Cros-Aarteil S."/>
            <person name="Calhoun S."/>
            <person name="Haridas S."/>
            <person name="Kuo A."/>
            <person name="Mondo S."/>
            <person name="Pangilinan J."/>
            <person name="Riley R."/>
            <person name="LaButti K."/>
            <person name="Andreopoulos B."/>
            <person name="Lipzen A."/>
            <person name="Chen C."/>
            <person name="Yan M."/>
            <person name="Daum C."/>
            <person name="Ng V."/>
            <person name="Clum A."/>
            <person name="Steindorff A."/>
            <person name="Ohm R.A."/>
            <person name="Martin F."/>
            <person name="Silar P."/>
            <person name="Natvig D.O."/>
            <person name="Lalanne C."/>
            <person name="Gautier V."/>
            <person name="Ament-Velasquez S.L."/>
            <person name="Kruys A."/>
            <person name="Hutchinson M.I."/>
            <person name="Powell A.J."/>
            <person name="Barry K."/>
            <person name="Miller A.N."/>
            <person name="Grigoriev I.V."/>
            <person name="Debuchy R."/>
            <person name="Gladieux P."/>
            <person name="Hiltunen Thoren M."/>
            <person name="Johannesson H."/>
        </authorList>
    </citation>
    <scope>NUCLEOTIDE SEQUENCE [LARGE SCALE GENOMIC DNA]</scope>
    <source>
        <strain evidence="3">CBS 340.73</strain>
    </source>
</reference>
<dbReference type="AlphaFoldDB" id="A0AAN6N5P1"/>
<gene>
    <name evidence="2" type="ORF">QBC46DRAFT_355646</name>
</gene>
<proteinExistence type="predicted"/>
<comment type="caution">
    <text evidence="2">The sequence shown here is derived from an EMBL/GenBank/DDBJ whole genome shotgun (WGS) entry which is preliminary data.</text>
</comment>
<accession>A0AAN6N5P1</accession>
<organism evidence="2 3">
    <name type="scientific">Diplogelasinospora grovesii</name>
    <dbReference type="NCBI Taxonomy" id="303347"/>
    <lineage>
        <taxon>Eukaryota</taxon>
        <taxon>Fungi</taxon>
        <taxon>Dikarya</taxon>
        <taxon>Ascomycota</taxon>
        <taxon>Pezizomycotina</taxon>
        <taxon>Sordariomycetes</taxon>
        <taxon>Sordariomycetidae</taxon>
        <taxon>Sordariales</taxon>
        <taxon>Diplogelasinosporaceae</taxon>
        <taxon>Diplogelasinospora</taxon>
    </lineage>
</organism>
<feature type="region of interest" description="Disordered" evidence="1">
    <location>
        <begin position="196"/>
        <end position="226"/>
    </location>
</feature>
<evidence type="ECO:0000313" key="3">
    <source>
        <dbReference type="Proteomes" id="UP001303473"/>
    </source>
</evidence>
<sequence length="226" mass="24578">MEQDIALSYDELDACVANIASTSGKAVAHLDKLQSFSLHVRPNSPGFDLDISRRAIAAIIEALPESCANLEVDTGDHDHATSLFQANHEGSPAHLCDTLPNLLSRMRHLRLHLPDAASFHPISLPKMRTLLVNCTLFQSHASPMVTAASGEIRVTTAERARLARDMAAGLAVEELPPEESGIWRAANPKKMCMLWSNDAPPAPEPEMEPEPVRDLTSEAEPLPEVV</sequence>
<name>A0AAN6N5P1_9PEZI</name>
<dbReference type="Proteomes" id="UP001303473">
    <property type="component" value="Unassembled WGS sequence"/>
</dbReference>
<evidence type="ECO:0000256" key="1">
    <source>
        <dbReference type="SAM" id="MobiDB-lite"/>
    </source>
</evidence>
<evidence type="ECO:0000313" key="2">
    <source>
        <dbReference type="EMBL" id="KAK3938698.1"/>
    </source>
</evidence>